<dbReference type="Proteomes" id="UP000283387">
    <property type="component" value="Unassembled WGS sequence"/>
</dbReference>
<organism evidence="1 2">
    <name type="scientific">Mangrovibacterium diazotrophicum</name>
    <dbReference type="NCBI Taxonomy" id="1261403"/>
    <lineage>
        <taxon>Bacteria</taxon>
        <taxon>Pseudomonadati</taxon>
        <taxon>Bacteroidota</taxon>
        <taxon>Bacteroidia</taxon>
        <taxon>Marinilabiliales</taxon>
        <taxon>Prolixibacteraceae</taxon>
        <taxon>Mangrovibacterium</taxon>
    </lineage>
</organism>
<name>A0A419VXL5_9BACT</name>
<sequence length="129" mass="15616">MFVKQMLPKVKLKLYAMRNVNLKGNSVEKKIDLEEFRKLYRFVHQLAAMGVRNEKEDELFYKSLKRSTELLHYIHPYKDQHIDEMLNFSFQYYMTKREEAMDGNLKSQKIVNELKPLYQKELMALLHLN</sequence>
<protein>
    <submittedName>
        <fullName evidence="1">Uncharacterized protein</fullName>
    </submittedName>
</protein>
<comment type="caution">
    <text evidence="1">The sequence shown here is derived from an EMBL/GenBank/DDBJ whole genome shotgun (WGS) entry which is preliminary data.</text>
</comment>
<proteinExistence type="predicted"/>
<dbReference type="AlphaFoldDB" id="A0A419VXL5"/>
<dbReference type="EMBL" id="RAPN01000003">
    <property type="protein sequence ID" value="RKD87965.1"/>
    <property type="molecule type" value="Genomic_DNA"/>
</dbReference>
<gene>
    <name evidence="1" type="ORF">BC643_3977</name>
</gene>
<reference evidence="1 2" key="1">
    <citation type="submission" date="2018-09" db="EMBL/GenBank/DDBJ databases">
        <title>Genomic Encyclopedia of Archaeal and Bacterial Type Strains, Phase II (KMG-II): from individual species to whole genera.</title>
        <authorList>
            <person name="Goeker M."/>
        </authorList>
    </citation>
    <scope>NUCLEOTIDE SEQUENCE [LARGE SCALE GENOMIC DNA]</scope>
    <source>
        <strain evidence="1 2">DSM 27148</strain>
    </source>
</reference>
<evidence type="ECO:0000313" key="2">
    <source>
        <dbReference type="Proteomes" id="UP000283387"/>
    </source>
</evidence>
<evidence type="ECO:0000313" key="1">
    <source>
        <dbReference type="EMBL" id="RKD87965.1"/>
    </source>
</evidence>
<keyword evidence="2" id="KW-1185">Reference proteome</keyword>
<accession>A0A419VXL5</accession>